<keyword evidence="3" id="KW-0902">Two-component regulatory system</keyword>
<dbReference type="AlphaFoldDB" id="A0A326UDZ7"/>
<dbReference type="InterPro" id="IPR003594">
    <property type="entry name" value="HATPase_dom"/>
</dbReference>
<feature type="region of interest" description="Disordered" evidence="4">
    <location>
        <begin position="574"/>
        <end position="599"/>
    </location>
</feature>
<evidence type="ECO:0000259" key="6">
    <source>
        <dbReference type="PROSITE" id="PS50109"/>
    </source>
</evidence>
<dbReference type="GO" id="GO:0016020">
    <property type="term" value="C:membrane"/>
    <property type="evidence" value="ECO:0007669"/>
    <property type="project" value="InterPro"/>
</dbReference>
<dbReference type="PROSITE" id="PS50109">
    <property type="entry name" value="HIS_KIN"/>
    <property type="match status" value="1"/>
</dbReference>
<dbReference type="EMBL" id="QKUF01000003">
    <property type="protein sequence ID" value="PZW32964.1"/>
    <property type="molecule type" value="Genomic_DNA"/>
</dbReference>
<dbReference type="SUPFAM" id="SSF55781">
    <property type="entry name" value="GAF domain-like"/>
    <property type="match status" value="1"/>
</dbReference>
<protein>
    <submittedName>
        <fullName evidence="7">Histidine kinase</fullName>
    </submittedName>
</protein>
<dbReference type="Pfam" id="PF02518">
    <property type="entry name" value="HATPase_c"/>
    <property type="match status" value="1"/>
</dbReference>
<dbReference type="PANTHER" id="PTHR24421">
    <property type="entry name" value="NITRATE/NITRITE SENSOR PROTEIN NARX-RELATED"/>
    <property type="match status" value="1"/>
</dbReference>
<dbReference type="SMART" id="SM00387">
    <property type="entry name" value="HATPase_c"/>
    <property type="match status" value="1"/>
</dbReference>
<dbReference type="InterPro" id="IPR029016">
    <property type="entry name" value="GAF-like_dom_sf"/>
</dbReference>
<organism evidence="7 8">
    <name type="scientific">Thermosporothrix hazakensis</name>
    <dbReference type="NCBI Taxonomy" id="644383"/>
    <lineage>
        <taxon>Bacteria</taxon>
        <taxon>Bacillati</taxon>
        <taxon>Chloroflexota</taxon>
        <taxon>Ktedonobacteria</taxon>
        <taxon>Ktedonobacterales</taxon>
        <taxon>Thermosporotrichaceae</taxon>
        <taxon>Thermosporothrix</taxon>
    </lineage>
</organism>
<dbReference type="Gene3D" id="3.30.450.40">
    <property type="match status" value="1"/>
</dbReference>
<proteinExistence type="predicted"/>
<keyword evidence="5" id="KW-0472">Membrane</keyword>
<name>A0A326UDZ7_THEHA</name>
<accession>A0A326UDZ7</accession>
<evidence type="ECO:0000313" key="8">
    <source>
        <dbReference type="Proteomes" id="UP000248806"/>
    </source>
</evidence>
<dbReference type="Gene3D" id="1.20.5.1930">
    <property type="match status" value="1"/>
</dbReference>
<keyword evidence="8" id="KW-1185">Reference proteome</keyword>
<dbReference type="InterPro" id="IPR050482">
    <property type="entry name" value="Sensor_HK_TwoCompSys"/>
</dbReference>
<comment type="caution">
    <text evidence="7">The sequence shown here is derived from an EMBL/GenBank/DDBJ whole genome shotgun (WGS) entry which is preliminary data.</text>
</comment>
<gene>
    <name evidence="7" type="ORF">EI42_01509</name>
</gene>
<evidence type="ECO:0000256" key="3">
    <source>
        <dbReference type="ARBA" id="ARBA00023012"/>
    </source>
</evidence>
<feature type="transmembrane region" description="Helical" evidence="5">
    <location>
        <begin position="62"/>
        <end position="83"/>
    </location>
</feature>
<feature type="compositionally biased region" description="Basic and acidic residues" evidence="4">
    <location>
        <begin position="578"/>
        <end position="588"/>
    </location>
</feature>
<reference evidence="7 8" key="1">
    <citation type="submission" date="2018-06" db="EMBL/GenBank/DDBJ databases">
        <title>Genomic Encyclopedia of Archaeal and Bacterial Type Strains, Phase II (KMG-II): from individual species to whole genera.</title>
        <authorList>
            <person name="Goeker M."/>
        </authorList>
    </citation>
    <scope>NUCLEOTIDE SEQUENCE [LARGE SCALE GENOMIC DNA]</scope>
    <source>
        <strain evidence="7 8">ATCC BAA-1881</strain>
    </source>
</reference>
<evidence type="ECO:0000313" key="7">
    <source>
        <dbReference type="EMBL" id="PZW32964.1"/>
    </source>
</evidence>
<feature type="domain" description="Histidine kinase" evidence="6">
    <location>
        <begin position="412"/>
        <end position="634"/>
    </location>
</feature>
<dbReference type="OrthoDB" id="9811717at2"/>
<dbReference type="GO" id="GO:0000155">
    <property type="term" value="F:phosphorelay sensor kinase activity"/>
    <property type="evidence" value="ECO:0007669"/>
    <property type="project" value="InterPro"/>
</dbReference>
<keyword evidence="1" id="KW-0808">Transferase</keyword>
<keyword evidence="2 7" id="KW-0418">Kinase</keyword>
<dbReference type="InterPro" id="IPR005467">
    <property type="entry name" value="His_kinase_dom"/>
</dbReference>
<dbReference type="SUPFAM" id="SSF55874">
    <property type="entry name" value="ATPase domain of HSP90 chaperone/DNA topoisomerase II/histidine kinase"/>
    <property type="match status" value="1"/>
</dbReference>
<dbReference type="Proteomes" id="UP000248806">
    <property type="component" value="Unassembled WGS sequence"/>
</dbReference>
<dbReference type="InterPro" id="IPR036890">
    <property type="entry name" value="HATPase_C_sf"/>
</dbReference>
<dbReference type="PANTHER" id="PTHR24421:SF61">
    <property type="entry name" value="OXYGEN SENSOR HISTIDINE KINASE NREB"/>
    <property type="match status" value="1"/>
</dbReference>
<dbReference type="GO" id="GO:0046983">
    <property type="term" value="F:protein dimerization activity"/>
    <property type="evidence" value="ECO:0007669"/>
    <property type="project" value="InterPro"/>
</dbReference>
<evidence type="ECO:0000256" key="2">
    <source>
        <dbReference type="ARBA" id="ARBA00022777"/>
    </source>
</evidence>
<evidence type="ECO:0000256" key="4">
    <source>
        <dbReference type="SAM" id="MobiDB-lite"/>
    </source>
</evidence>
<dbReference type="InterPro" id="IPR011712">
    <property type="entry name" value="Sig_transdc_His_kin_sub3_dim/P"/>
</dbReference>
<evidence type="ECO:0000256" key="5">
    <source>
        <dbReference type="SAM" id="Phobius"/>
    </source>
</evidence>
<dbReference type="RefSeq" id="WP_111320451.1">
    <property type="nucleotide sequence ID" value="NZ_BIFX01000001.1"/>
</dbReference>
<dbReference type="CDD" id="cd16917">
    <property type="entry name" value="HATPase_UhpB-NarQ-NarX-like"/>
    <property type="match status" value="1"/>
</dbReference>
<evidence type="ECO:0000256" key="1">
    <source>
        <dbReference type="ARBA" id="ARBA00022679"/>
    </source>
</evidence>
<dbReference type="Gene3D" id="3.30.565.10">
    <property type="entry name" value="Histidine kinase-like ATPase, C-terminal domain"/>
    <property type="match status" value="1"/>
</dbReference>
<keyword evidence="5" id="KW-0812">Transmembrane</keyword>
<feature type="transmembrane region" description="Helical" evidence="5">
    <location>
        <begin position="28"/>
        <end position="50"/>
    </location>
</feature>
<dbReference type="Pfam" id="PF07730">
    <property type="entry name" value="HisKA_3"/>
    <property type="match status" value="1"/>
</dbReference>
<sequence>MSFMKTFRKLLKAFPGSTGRRLRTTPGYFFLVWRWSMWLYALILLVGSHANPVYTQRTGYKVSLVLLGVTFIQTLIVTLYAPIIQPLLPALRLPRFLQGRKLVDEDEDENIFTPLGNFDSPTWRVGVHVLDLVICGMATYLSGPFSPAPNFGTASPFYRYGISTAFAAALSYRYRGGIATALGYDLFIILGIFFPPYDNTYHANVIDITGSLIDAPVAATLAAFVVSLLSSYTQNLRNLQASFRIQRAQLRIGEILLQEAHDKKRLIQQSIQLIRLGGHFHRVLIALIHTPEQGSAQAIAEVYENSDGTHHLPPVNEELLEHVLRHKRILNTFTTQTSALNGSYKISRLYIPITKEGSLQLILGAESRRRTPLAYRYIDYLKITGNQLLTALENIRLTEQTVQLAAIAERRRIAREIHDGVAQHIYILSIHAETCVAQAQNIMETSASQAEMLSPLVARLKHLVTISKQALWETRTYMFSLKPLLSGTTTLTQMISNQLSEFETISGLRTQLTIENEEQEAHLRERDRHAWEQTSTATFRIVQEALTNAYKHAEASTISVSLCYDPDTIEVTISDNGKGMKPDDDSADRNGTPIYSGHGLNSMRERAEEVGGTLTMRSSPNGGVQIWLCLPVSPERRLSTNLTIQPEENIHVTS</sequence>
<keyword evidence="5" id="KW-1133">Transmembrane helix</keyword>